<protein>
    <submittedName>
        <fullName evidence="2">Alpha/beta hydrolase</fullName>
    </submittedName>
</protein>
<keyword evidence="2" id="KW-0378">Hydrolase</keyword>
<feature type="domain" description="Serine aminopeptidase S33" evidence="1">
    <location>
        <begin position="26"/>
        <end position="289"/>
    </location>
</feature>
<dbReference type="GO" id="GO:0016787">
    <property type="term" value="F:hydrolase activity"/>
    <property type="evidence" value="ECO:0007669"/>
    <property type="project" value="UniProtKB-KW"/>
</dbReference>
<reference evidence="2 3" key="1">
    <citation type="submission" date="2020-02" db="EMBL/GenBank/DDBJ databases">
        <title>Broccoli isolated Pseudomonas sp.</title>
        <authorList>
            <person name="Fujikawa T."/>
            <person name="Sawada H."/>
        </authorList>
    </citation>
    <scope>NUCLEOTIDE SEQUENCE [LARGE SCALE GENOMIC DNA]</scope>
    <source>
        <strain evidence="2 3">MAFF212428</strain>
    </source>
</reference>
<dbReference type="Proteomes" id="UP000480410">
    <property type="component" value="Unassembled WGS sequence"/>
</dbReference>
<dbReference type="Pfam" id="PF12146">
    <property type="entry name" value="Hydrolase_4"/>
    <property type="match status" value="1"/>
</dbReference>
<dbReference type="Gene3D" id="3.40.50.1820">
    <property type="entry name" value="alpha/beta hydrolase"/>
    <property type="match status" value="1"/>
</dbReference>
<organism evidence="2 3">
    <name type="scientific">Pseudomonas brassicae</name>
    <dbReference type="NCBI Taxonomy" id="2708063"/>
    <lineage>
        <taxon>Bacteria</taxon>
        <taxon>Pseudomonadati</taxon>
        <taxon>Pseudomonadota</taxon>
        <taxon>Gammaproteobacteria</taxon>
        <taxon>Pseudomonadales</taxon>
        <taxon>Pseudomonadaceae</taxon>
        <taxon>Pseudomonas</taxon>
    </lineage>
</organism>
<dbReference type="InterPro" id="IPR022742">
    <property type="entry name" value="Hydrolase_4"/>
</dbReference>
<dbReference type="AlphaFoldDB" id="A0A6M0CXF2"/>
<dbReference type="SUPFAM" id="SSF53474">
    <property type="entry name" value="alpha/beta-Hydrolases"/>
    <property type="match status" value="1"/>
</dbReference>
<evidence type="ECO:0000313" key="2">
    <source>
        <dbReference type="EMBL" id="NER62308.1"/>
    </source>
</evidence>
<comment type="caution">
    <text evidence="2">The sequence shown here is derived from an EMBL/GenBank/DDBJ whole genome shotgun (WGS) entry which is preliminary data.</text>
</comment>
<proteinExistence type="predicted"/>
<dbReference type="InterPro" id="IPR051044">
    <property type="entry name" value="MAG_DAG_Lipase"/>
</dbReference>
<evidence type="ECO:0000259" key="1">
    <source>
        <dbReference type="Pfam" id="PF12146"/>
    </source>
</evidence>
<accession>A0A6M0CXF2</accession>
<sequence>MHHDAFWLPASNHCSLYVHQWLPTTAPRAVVLLAHGMAEHAGRYQRLGQALSDAGIALYAHDQRGHGRTAEIGTLGQFARYDGWSSVVNDLGLLSQHIGQQHPGVPLFLFGHSMGSYIAQAYLLHHSASLHGAILSGSNFQPPVLYRAACAIARIEAWRQGPQGRSALVEWLSFGSFNKAFKPNRTAFDWLSRDAAEVDKYTADPLCGFRCTNRLWIDLLTGLQHISQARHLAQIDPNLPILVMGGECDPVSAGKRLKDLAGALRHAGNQRVQLQLYPQARHELLNETNRDEVTAALLAWLDQALAVGRPARSE</sequence>
<dbReference type="EMBL" id="JAAHBV010000738">
    <property type="protein sequence ID" value="NER62308.1"/>
    <property type="molecule type" value="Genomic_DNA"/>
</dbReference>
<gene>
    <name evidence="2" type="ORF">G3435_24860</name>
</gene>
<dbReference type="PIRSF" id="PIRSF037442">
    <property type="entry name" value="UCP037442_abhydr"/>
    <property type="match status" value="1"/>
</dbReference>
<dbReference type="InterPro" id="IPR017208">
    <property type="entry name" value="UCP037442_abhydr"/>
</dbReference>
<dbReference type="PANTHER" id="PTHR11614">
    <property type="entry name" value="PHOSPHOLIPASE-RELATED"/>
    <property type="match status" value="1"/>
</dbReference>
<name>A0A6M0CXF2_9PSED</name>
<evidence type="ECO:0000313" key="3">
    <source>
        <dbReference type="Proteomes" id="UP000480410"/>
    </source>
</evidence>
<dbReference type="InterPro" id="IPR029058">
    <property type="entry name" value="AB_hydrolase_fold"/>
</dbReference>